<feature type="non-terminal residue" evidence="2">
    <location>
        <position position="1"/>
    </location>
</feature>
<evidence type="ECO:0000313" key="3">
    <source>
        <dbReference type="Proteomes" id="UP001162483"/>
    </source>
</evidence>
<dbReference type="EMBL" id="CATNWA010015014">
    <property type="protein sequence ID" value="CAI9578566.1"/>
    <property type="molecule type" value="Genomic_DNA"/>
</dbReference>
<comment type="caution">
    <text evidence="2">The sequence shown here is derived from an EMBL/GenBank/DDBJ whole genome shotgun (WGS) entry which is preliminary data.</text>
</comment>
<evidence type="ECO:0000256" key="1">
    <source>
        <dbReference type="SAM" id="MobiDB-lite"/>
    </source>
</evidence>
<dbReference type="Proteomes" id="UP001162483">
    <property type="component" value="Unassembled WGS sequence"/>
</dbReference>
<proteinExistence type="predicted"/>
<feature type="region of interest" description="Disordered" evidence="1">
    <location>
        <begin position="1"/>
        <end position="26"/>
    </location>
</feature>
<protein>
    <submittedName>
        <fullName evidence="2">Uncharacterized protein</fullName>
    </submittedName>
</protein>
<accession>A0ABN9E4M5</accession>
<gene>
    <name evidence="2" type="ORF">SPARVUS_LOCUS8948738</name>
</gene>
<name>A0ABN9E4M5_9NEOB</name>
<evidence type="ECO:0000313" key="2">
    <source>
        <dbReference type="EMBL" id="CAI9578566.1"/>
    </source>
</evidence>
<reference evidence="2" key="1">
    <citation type="submission" date="2023-05" db="EMBL/GenBank/DDBJ databases">
        <authorList>
            <person name="Stuckert A."/>
        </authorList>
    </citation>
    <scope>NUCLEOTIDE SEQUENCE</scope>
</reference>
<organism evidence="2 3">
    <name type="scientific">Staurois parvus</name>
    <dbReference type="NCBI Taxonomy" id="386267"/>
    <lineage>
        <taxon>Eukaryota</taxon>
        <taxon>Metazoa</taxon>
        <taxon>Chordata</taxon>
        <taxon>Craniata</taxon>
        <taxon>Vertebrata</taxon>
        <taxon>Euteleostomi</taxon>
        <taxon>Amphibia</taxon>
        <taxon>Batrachia</taxon>
        <taxon>Anura</taxon>
        <taxon>Neobatrachia</taxon>
        <taxon>Ranoidea</taxon>
        <taxon>Ranidae</taxon>
        <taxon>Staurois</taxon>
    </lineage>
</organism>
<keyword evidence="3" id="KW-1185">Reference proteome</keyword>
<sequence>TGGFQILISPPPADPHNHRPGLWGRGPCPHQHGDKVLWGGAPPCPKAPPHVEGMWPGMVQEGGALARPPPFLTCWAACSDKGPVWILGGDPTPFLFFVPL</sequence>